<dbReference type="PROSITE" id="PS50928">
    <property type="entry name" value="ABC_TM1"/>
    <property type="match status" value="1"/>
</dbReference>
<evidence type="ECO:0000259" key="8">
    <source>
        <dbReference type="PROSITE" id="PS50928"/>
    </source>
</evidence>
<evidence type="ECO:0000256" key="6">
    <source>
        <dbReference type="ARBA" id="ARBA00023136"/>
    </source>
</evidence>
<dbReference type="Pfam" id="PF00528">
    <property type="entry name" value="BPD_transp_1"/>
    <property type="match status" value="1"/>
</dbReference>
<evidence type="ECO:0000256" key="4">
    <source>
        <dbReference type="ARBA" id="ARBA00022692"/>
    </source>
</evidence>
<evidence type="ECO:0000256" key="3">
    <source>
        <dbReference type="ARBA" id="ARBA00022475"/>
    </source>
</evidence>
<proteinExistence type="inferred from homology"/>
<accession>A0A5S5C6N9</accession>
<dbReference type="CDD" id="cd06261">
    <property type="entry name" value="TM_PBP2"/>
    <property type="match status" value="1"/>
</dbReference>
<feature type="transmembrane region" description="Helical" evidence="7">
    <location>
        <begin position="12"/>
        <end position="34"/>
    </location>
</feature>
<keyword evidence="5 7" id="KW-1133">Transmembrane helix</keyword>
<reference evidence="9 10" key="1">
    <citation type="submission" date="2019-07" db="EMBL/GenBank/DDBJ databases">
        <title>Genomic Encyclopedia of Type Strains, Phase III (KMG-III): the genomes of soil and plant-associated and newly described type strains.</title>
        <authorList>
            <person name="Whitman W."/>
        </authorList>
    </citation>
    <scope>NUCLEOTIDE SEQUENCE [LARGE SCALE GENOMIC DNA]</scope>
    <source>
        <strain evidence="9 10">BL24</strain>
    </source>
</reference>
<keyword evidence="2 7" id="KW-0813">Transport</keyword>
<feature type="transmembrane region" description="Helical" evidence="7">
    <location>
        <begin position="67"/>
        <end position="93"/>
    </location>
</feature>
<feature type="transmembrane region" description="Helical" evidence="7">
    <location>
        <begin position="265"/>
        <end position="289"/>
    </location>
</feature>
<dbReference type="EMBL" id="VNHS01000005">
    <property type="protein sequence ID" value="TYP74829.1"/>
    <property type="molecule type" value="Genomic_DNA"/>
</dbReference>
<dbReference type="OrthoDB" id="2649180at2"/>
<feature type="transmembrane region" description="Helical" evidence="7">
    <location>
        <begin position="105"/>
        <end position="126"/>
    </location>
</feature>
<evidence type="ECO:0000313" key="10">
    <source>
        <dbReference type="Proteomes" id="UP000323257"/>
    </source>
</evidence>
<organism evidence="9 10">
    <name type="scientific">Paenibacillus methanolicus</name>
    <dbReference type="NCBI Taxonomy" id="582686"/>
    <lineage>
        <taxon>Bacteria</taxon>
        <taxon>Bacillati</taxon>
        <taxon>Bacillota</taxon>
        <taxon>Bacilli</taxon>
        <taxon>Bacillales</taxon>
        <taxon>Paenibacillaceae</taxon>
        <taxon>Paenibacillus</taxon>
    </lineage>
</organism>
<dbReference type="InterPro" id="IPR051393">
    <property type="entry name" value="ABC_transporter_permease"/>
</dbReference>
<keyword evidence="6 7" id="KW-0472">Membrane</keyword>
<dbReference type="GO" id="GO:0005886">
    <property type="term" value="C:plasma membrane"/>
    <property type="evidence" value="ECO:0007669"/>
    <property type="project" value="UniProtKB-SubCell"/>
</dbReference>
<evidence type="ECO:0000256" key="1">
    <source>
        <dbReference type="ARBA" id="ARBA00004651"/>
    </source>
</evidence>
<evidence type="ECO:0000313" key="9">
    <source>
        <dbReference type="EMBL" id="TYP74829.1"/>
    </source>
</evidence>
<dbReference type="PANTHER" id="PTHR30193:SF37">
    <property type="entry name" value="INNER MEMBRANE ABC TRANSPORTER PERMEASE PROTEIN YCJO"/>
    <property type="match status" value="1"/>
</dbReference>
<dbReference type="AlphaFoldDB" id="A0A5S5C6N9"/>
<gene>
    <name evidence="9" type="ORF">BCM02_105376</name>
</gene>
<feature type="transmembrane region" description="Helical" evidence="7">
    <location>
        <begin position="152"/>
        <end position="177"/>
    </location>
</feature>
<dbReference type="InterPro" id="IPR035906">
    <property type="entry name" value="MetI-like_sf"/>
</dbReference>
<dbReference type="SUPFAM" id="SSF161098">
    <property type="entry name" value="MetI-like"/>
    <property type="match status" value="1"/>
</dbReference>
<keyword evidence="4 7" id="KW-0812">Transmembrane</keyword>
<comment type="subcellular location">
    <subcellularLocation>
        <location evidence="1 7">Cell membrane</location>
        <topology evidence="1 7">Multi-pass membrane protein</topology>
    </subcellularLocation>
</comment>
<dbReference type="GO" id="GO:0055085">
    <property type="term" value="P:transmembrane transport"/>
    <property type="evidence" value="ECO:0007669"/>
    <property type="project" value="InterPro"/>
</dbReference>
<evidence type="ECO:0000256" key="5">
    <source>
        <dbReference type="ARBA" id="ARBA00022989"/>
    </source>
</evidence>
<sequence>MNRKWKHHAEAYLYISPSVILTVALGIYPILWALRYMFYDYKGYGEATFVGLYNFRRLFRDEYLWDAIWNTFVFAGGKMLLTLPVALLLAVILNGKLKGRNLLRGIYFMPTIFSTAVMAVVFYIIFNTYNGLLNQLLKLAGLPTLEWLGTEYAMLTCILIAAWGGIGNYMLLFLAGLQGIPKDVYESAELDGATGARRFWSITIPMLGPVLNIIMMLAIMSALESYEAIMVLTGGGPSGATEVMHLYLYKLLFPVSTGESMAQDIGYGSAVAMLLALIVGAITGIYLYLSRKLNDVHS</sequence>
<comment type="caution">
    <text evidence="9">The sequence shown here is derived from an EMBL/GenBank/DDBJ whole genome shotgun (WGS) entry which is preliminary data.</text>
</comment>
<evidence type="ECO:0000256" key="2">
    <source>
        <dbReference type="ARBA" id="ARBA00022448"/>
    </source>
</evidence>
<keyword evidence="10" id="KW-1185">Reference proteome</keyword>
<comment type="similarity">
    <text evidence="7">Belongs to the binding-protein-dependent transport system permease family.</text>
</comment>
<dbReference type="PANTHER" id="PTHR30193">
    <property type="entry name" value="ABC TRANSPORTER PERMEASE PROTEIN"/>
    <property type="match status" value="1"/>
</dbReference>
<protein>
    <submittedName>
        <fullName evidence="9">Raffinose/stachyose/melibiose transport system permease protein</fullName>
    </submittedName>
</protein>
<name>A0A5S5C6N9_9BACL</name>
<dbReference type="Gene3D" id="1.10.3720.10">
    <property type="entry name" value="MetI-like"/>
    <property type="match status" value="1"/>
</dbReference>
<feature type="domain" description="ABC transmembrane type-1" evidence="8">
    <location>
        <begin position="68"/>
        <end position="286"/>
    </location>
</feature>
<dbReference type="RefSeq" id="WP_148930052.1">
    <property type="nucleotide sequence ID" value="NZ_VNHS01000005.1"/>
</dbReference>
<dbReference type="InterPro" id="IPR000515">
    <property type="entry name" value="MetI-like"/>
</dbReference>
<keyword evidence="3" id="KW-1003">Cell membrane</keyword>
<evidence type="ECO:0000256" key="7">
    <source>
        <dbReference type="RuleBase" id="RU363032"/>
    </source>
</evidence>
<feature type="transmembrane region" description="Helical" evidence="7">
    <location>
        <begin position="198"/>
        <end position="223"/>
    </location>
</feature>
<dbReference type="Proteomes" id="UP000323257">
    <property type="component" value="Unassembled WGS sequence"/>
</dbReference>